<protein>
    <submittedName>
        <fullName evidence="2">Transposase DDE domain-containing protein</fullName>
    </submittedName>
</protein>
<evidence type="ECO:0000313" key="3">
    <source>
        <dbReference type="Proteomes" id="UP000198928"/>
    </source>
</evidence>
<dbReference type="AlphaFoldDB" id="A0A1I4CQQ6"/>
<organism evidence="2 3">
    <name type="scientific">Streptomyces pini</name>
    <dbReference type="NCBI Taxonomy" id="1520580"/>
    <lineage>
        <taxon>Bacteria</taxon>
        <taxon>Bacillati</taxon>
        <taxon>Actinomycetota</taxon>
        <taxon>Actinomycetes</taxon>
        <taxon>Kitasatosporales</taxon>
        <taxon>Streptomycetaceae</taxon>
        <taxon>Streptomyces</taxon>
    </lineage>
</organism>
<evidence type="ECO:0000259" key="1">
    <source>
        <dbReference type="Pfam" id="PF13751"/>
    </source>
</evidence>
<feature type="domain" description="Transposase DDE" evidence="1">
    <location>
        <begin position="5"/>
        <end position="108"/>
    </location>
</feature>
<gene>
    <name evidence="2" type="ORF">SAMN05192584_109105</name>
</gene>
<dbReference type="Proteomes" id="UP000198928">
    <property type="component" value="Unassembled WGS sequence"/>
</dbReference>
<dbReference type="Pfam" id="PF13751">
    <property type="entry name" value="DDE_Tnp_1_6"/>
    <property type="match status" value="1"/>
</dbReference>
<dbReference type="EMBL" id="FOSG01000009">
    <property type="protein sequence ID" value="SFK83592.1"/>
    <property type="molecule type" value="Genomic_DNA"/>
</dbReference>
<name>A0A1I4CQQ6_9ACTN</name>
<dbReference type="InterPro" id="IPR025668">
    <property type="entry name" value="Tnp_DDE_dom"/>
</dbReference>
<evidence type="ECO:0000313" key="2">
    <source>
        <dbReference type="EMBL" id="SFK83592.1"/>
    </source>
</evidence>
<accession>A0A1I4CQQ6</accession>
<proteinExistence type="predicted"/>
<reference evidence="3" key="1">
    <citation type="submission" date="2016-10" db="EMBL/GenBank/DDBJ databases">
        <authorList>
            <person name="Varghese N."/>
            <person name="Submissions S."/>
        </authorList>
    </citation>
    <scope>NUCLEOTIDE SEQUENCE [LARGE SCALE GENOMIC DNA]</scope>
    <source>
        <strain evidence="3">PL19</strain>
    </source>
</reference>
<sequence length="141" mass="15886">MLRVRFSALDCRPCPVRRECINSPSGKNRELRLRLRLRHHGEHQALQAARAERKSDAWKDRYKVRAGAEDTIAQAAGRCGLRRSRYRGLAKTSLQHQLTGAAINLARIDAHLTGTPRARTRTSHFARLRPADQTIDGAKTA</sequence>
<keyword evidence="3" id="KW-1185">Reference proteome</keyword>